<dbReference type="InterPro" id="IPR035940">
    <property type="entry name" value="CAP_sf"/>
</dbReference>
<reference evidence="2 3" key="1">
    <citation type="submission" date="2018-11" db="EMBL/GenBank/DDBJ databases">
        <authorList>
            <consortium name="Pathogen Informatics"/>
        </authorList>
    </citation>
    <scope>NUCLEOTIDE SEQUENCE [LARGE SCALE GENOMIC DNA]</scope>
</reference>
<evidence type="ECO:0008006" key="4">
    <source>
        <dbReference type="Google" id="ProtNLM"/>
    </source>
</evidence>
<dbReference type="Proteomes" id="UP000271889">
    <property type="component" value="Unassembled WGS sequence"/>
</dbReference>
<keyword evidence="3" id="KW-1185">Reference proteome</keyword>
<dbReference type="EMBL" id="UYRV01022797">
    <property type="protein sequence ID" value="VDK72396.1"/>
    <property type="molecule type" value="Genomic_DNA"/>
</dbReference>
<feature type="signal peptide" evidence="1">
    <location>
        <begin position="1"/>
        <end position="20"/>
    </location>
</feature>
<name>A0A3P6SCY1_CYLGO</name>
<protein>
    <recommendedName>
        <fullName evidence="4">SCP domain-containing protein</fullName>
    </recommendedName>
</protein>
<dbReference type="OrthoDB" id="5874910at2759"/>
<evidence type="ECO:0000313" key="3">
    <source>
        <dbReference type="Proteomes" id="UP000271889"/>
    </source>
</evidence>
<evidence type="ECO:0000313" key="2">
    <source>
        <dbReference type="EMBL" id="VDK72396.1"/>
    </source>
</evidence>
<accession>A0A3P6SCY1</accession>
<dbReference type="AlphaFoldDB" id="A0A3P6SCY1"/>
<proteinExistence type="predicted"/>
<keyword evidence="1" id="KW-0732">Signal</keyword>
<sequence>MRSIFEYLAIFFAVLLVVKAQDSTGNSPADEEEFGTTCPVLTTQGTTTTTAASAPNTICPDNDSNDALRNATLDFHNTNRANLANGQQTMGSAKASMRKANNMPELVSHRKNNQLICSYISYIKNTTSCYSQT</sequence>
<feature type="chain" id="PRO_5018029817" description="SCP domain-containing protein" evidence="1">
    <location>
        <begin position="21"/>
        <end position="133"/>
    </location>
</feature>
<organism evidence="2 3">
    <name type="scientific">Cylicostephanus goldi</name>
    <name type="common">Nematode worm</name>
    <dbReference type="NCBI Taxonomy" id="71465"/>
    <lineage>
        <taxon>Eukaryota</taxon>
        <taxon>Metazoa</taxon>
        <taxon>Ecdysozoa</taxon>
        <taxon>Nematoda</taxon>
        <taxon>Chromadorea</taxon>
        <taxon>Rhabditida</taxon>
        <taxon>Rhabditina</taxon>
        <taxon>Rhabditomorpha</taxon>
        <taxon>Strongyloidea</taxon>
        <taxon>Strongylidae</taxon>
        <taxon>Cylicostephanus</taxon>
    </lineage>
</organism>
<evidence type="ECO:0000256" key="1">
    <source>
        <dbReference type="SAM" id="SignalP"/>
    </source>
</evidence>
<gene>
    <name evidence="2" type="ORF">CGOC_LOCUS6827</name>
</gene>
<dbReference type="SUPFAM" id="SSF55797">
    <property type="entry name" value="PR-1-like"/>
    <property type="match status" value="1"/>
</dbReference>
<dbReference type="Gene3D" id="3.40.33.10">
    <property type="entry name" value="CAP"/>
    <property type="match status" value="1"/>
</dbReference>